<dbReference type="GO" id="GO:0016705">
    <property type="term" value="F:oxidoreductase activity, acting on paired donors, with incorporation or reduction of molecular oxygen"/>
    <property type="evidence" value="ECO:0007669"/>
    <property type="project" value="InterPro"/>
</dbReference>
<proteinExistence type="inferred from homology"/>
<comment type="cofactor">
    <cofactor evidence="1 7">
        <name>heme</name>
        <dbReference type="ChEBI" id="CHEBI:30413"/>
    </cofactor>
</comment>
<keyword evidence="7 8" id="KW-0349">Heme</keyword>
<comment type="similarity">
    <text evidence="2 8">Belongs to the cytochrome P450 family.</text>
</comment>
<gene>
    <name evidence="10" type="primary">pvL13</name>
</gene>
<keyword evidence="4 8" id="KW-0560">Oxidoreductase</keyword>
<dbReference type="SUPFAM" id="SSF48264">
    <property type="entry name" value="Cytochrome P450"/>
    <property type="match status" value="1"/>
</dbReference>
<evidence type="ECO:0000256" key="5">
    <source>
        <dbReference type="ARBA" id="ARBA00023004"/>
    </source>
</evidence>
<dbReference type="GO" id="GO:0005506">
    <property type="term" value="F:iron ion binding"/>
    <property type="evidence" value="ECO:0007669"/>
    <property type="project" value="InterPro"/>
</dbReference>
<dbReference type="InterPro" id="IPR001128">
    <property type="entry name" value="Cyt_P450"/>
</dbReference>
<evidence type="ECO:0000256" key="8">
    <source>
        <dbReference type="RuleBase" id="RU000461"/>
    </source>
</evidence>
<feature type="binding site" description="axial binding residue" evidence="7">
    <location>
        <position position="437"/>
    </location>
    <ligand>
        <name>heme</name>
        <dbReference type="ChEBI" id="CHEBI:30413"/>
    </ligand>
    <ligandPart>
        <name>Fe</name>
        <dbReference type="ChEBI" id="CHEBI:18248"/>
    </ligandPart>
</feature>
<dbReference type="InterPro" id="IPR002403">
    <property type="entry name" value="Cyt_P450_E_grp-IV"/>
</dbReference>
<dbReference type="PANTHER" id="PTHR46206:SF6">
    <property type="entry name" value="CYTOCHROME P450 MONOOXYGENASE AN1598-RELATED"/>
    <property type="match status" value="1"/>
</dbReference>
<dbReference type="Pfam" id="PF00067">
    <property type="entry name" value="p450"/>
    <property type="match status" value="1"/>
</dbReference>
<reference evidence="10" key="1">
    <citation type="journal article" date="2017" name="Chem. Commun. (Camb.)">
        <title>Genetic and chemical characterisation of the cornexistin pathway provides further insight into maleidride biosynthesis.</title>
        <authorList>
            <person name="Williams K."/>
            <person name="Szwalbe A.J."/>
            <person name="Dickson C."/>
            <person name="Desson T.R."/>
            <person name="Mulholland N.P."/>
            <person name="Vincent J.L."/>
            <person name="Clough J.M."/>
            <person name="Bailey A.M."/>
            <person name="Butts C.P."/>
            <person name="Willis C.L."/>
            <person name="Simpson T.J."/>
            <person name="Cox R.J."/>
        </authorList>
    </citation>
    <scope>NUCLEOTIDE SEQUENCE</scope>
</reference>
<dbReference type="Gene3D" id="1.10.630.10">
    <property type="entry name" value="Cytochrome P450"/>
    <property type="match status" value="1"/>
</dbReference>
<dbReference type="CDD" id="cd11041">
    <property type="entry name" value="CYP503A1-like"/>
    <property type="match status" value="1"/>
</dbReference>
<keyword evidence="9" id="KW-1133">Transmembrane helix</keyword>
<feature type="transmembrane region" description="Helical" evidence="9">
    <location>
        <begin position="12"/>
        <end position="30"/>
    </location>
</feature>
<dbReference type="InterPro" id="IPR036396">
    <property type="entry name" value="Cyt_P450_sf"/>
</dbReference>
<evidence type="ECO:0000256" key="9">
    <source>
        <dbReference type="SAM" id="Phobius"/>
    </source>
</evidence>
<dbReference type="AlphaFoldDB" id="A0A3G1IHI0"/>
<name>A0A3G1IHI0_PAEDI</name>
<keyword evidence="9" id="KW-0812">Transmembrane</keyword>
<keyword evidence="9" id="KW-0472">Membrane</keyword>
<sequence>MDLLKELDAPSLAPSLLGTGVVLVVLYFLTVSIQNRIPPFDAPVVSHAKGFLAALQEGKAKYRNQPFILNTPHHPTVILPRKWWEELKSLPESHISFEAERLYRWGKGNPIALVDHVTIETTKNELTRHTARSFPLLLDETVYAVDKHIGPCVDWTPITVYPTDLQLIALLSSRTFVGLPLSRNERWLEIMIRYTILSKAAARALWPYPFLLRPILQRFAPQSKELEKQRKEASALVRPILEQRLADLKRPDFKPPNDMMQWVLHNCTPAEREDIDFLVQQQLTLSIVSIHTTAHNLTHCIFDLAAHPECIEPLRQEFLPLLRETNGQIDKQLLTKCNKLDSFCKESQRFCPPGLIVMSRKIMSDIPMSNGTILPKGLFVATSNYDATSDESVLGNPDQFDAFRYERMRLQPQQRNLHQLVSTSTSELSFGFGTHACPGRFFAAFEIKMILIYLLLNYDLKFQEGVPPPRNEILVTAVMPSFQGKVMMKRRREKIGWHVD</sequence>
<evidence type="ECO:0000256" key="4">
    <source>
        <dbReference type="ARBA" id="ARBA00023002"/>
    </source>
</evidence>
<evidence type="ECO:0000256" key="3">
    <source>
        <dbReference type="ARBA" id="ARBA00022723"/>
    </source>
</evidence>
<keyword evidence="3 7" id="KW-0479">Metal-binding</keyword>
<protein>
    <submittedName>
        <fullName evidence="10">Cytochrome P450</fullName>
    </submittedName>
</protein>
<dbReference type="GO" id="GO:0004497">
    <property type="term" value="F:monooxygenase activity"/>
    <property type="evidence" value="ECO:0007669"/>
    <property type="project" value="UniProtKB-KW"/>
</dbReference>
<dbReference type="PRINTS" id="PR00465">
    <property type="entry name" value="EP450IV"/>
</dbReference>
<evidence type="ECO:0000256" key="1">
    <source>
        <dbReference type="ARBA" id="ARBA00001971"/>
    </source>
</evidence>
<evidence type="ECO:0000256" key="7">
    <source>
        <dbReference type="PIRSR" id="PIRSR602403-1"/>
    </source>
</evidence>
<keyword evidence="6 8" id="KW-0503">Monooxygenase</keyword>
<accession>A0A3G1IHI0</accession>
<keyword evidence="5 7" id="KW-0408">Iron</keyword>
<dbReference type="PROSITE" id="PS00086">
    <property type="entry name" value="CYTOCHROME_P450"/>
    <property type="match status" value="1"/>
</dbReference>
<dbReference type="PANTHER" id="PTHR46206">
    <property type="entry name" value="CYTOCHROME P450"/>
    <property type="match status" value="1"/>
</dbReference>
<evidence type="ECO:0000256" key="6">
    <source>
        <dbReference type="ARBA" id="ARBA00023033"/>
    </source>
</evidence>
<evidence type="ECO:0000256" key="2">
    <source>
        <dbReference type="ARBA" id="ARBA00010617"/>
    </source>
</evidence>
<evidence type="ECO:0000313" key="10">
    <source>
        <dbReference type="EMBL" id="ASK38704.1"/>
    </source>
</evidence>
<dbReference type="EMBL" id="MF197864">
    <property type="protein sequence ID" value="ASK38704.1"/>
    <property type="molecule type" value="Genomic_DNA"/>
</dbReference>
<dbReference type="InterPro" id="IPR017972">
    <property type="entry name" value="Cyt_P450_CS"/>
</dbReference>
<organism evidence="10">
    <name type="scientific">Paecilomyces divaricatus</name>
    <name type="common">Penicillium divaricatum</name>
    <dbReference type="NCBI Taxonomy" id="644132"/>
    <lineage>
        <taxon>Eukaryota</taxon>
        <taxon>Fungi</taxon>
        <taxon>Dikarya</taxon>
        <taxon>Ascomycota</taxon>
        <taxon>Pezizomycotina</taxon>
        <taxon>Eurotiomycetes</taxon>
        <taxon>Eurotiomycetidae</taxon>
        <taxon>Eurotiales</taxon>
        <taxon>Thermoascaceae</taxon>
        <taxon>Paecilomyces</taxon>
    </lineage>
</organism>
<dbReference type="GO" id="GO:0020037">
    <property type="term" value="F:heme binding"/>
    <property type="evidence" value="ECO:0007669"/>
    <property type="project" value="InterPro"/>
</dbReference>